<name>A0ABS8SPV1_DATST</name>
<sequence length="95" mass="10423">MVTKTCKNYLGCKYSASPQLIGPQLFSLSNREAILLPGKLDSPSSNKARSHDRYRSSMCSLLGEKNMKDVLRAPNGRQDMASHGVLAASENEHDV</sequence>
<feature type="region of interest" description="Disordered" evidence="1">
    <location>
        <begin position="75"/>
        <end position="95"/>
    </location>
</feature>
<dbReference type="EMBL" id="JACEIK010000681">
    <property type="protein sequence ID" value="MCD7460843.1"/>
    <property type="molecule type" value="Genomic_DNA"/>
</dbReference>
<evidence type="ECO:0000313" key="3">
    <source>
        <dbReference type="Proteomes" id="UP000823775"/>
    </source>
</evidence>
<gene>
    <name evidence="2" type="ORF">HAX54_044575</name>
</gene>
<reference evidence="2 3" key="1">
    <citation type="journal article" date="2021" name="BMC Genomics">
        <title>Datura genome reveals duplications of psychoactive alkaloid biosynthetic genes and high mutation rate following tissue culture.</title>
        <authorList>
            <person name="Rajewski A."/>
            <person name="Carter-House D."/>
            <person name="Stajich J."/>
            <person name="Litt A."/>
        </authorList>
    </citation>
    <scope>NUCLEOTIDE SEQUENCE [LARGE SCALE GENOMIC DNA]</scope>
    <source>
        <strain evidence="2">AR-01</strain>
    </source>
</reference>
<keyword evidence="3" id="KW-1185">Reference proteome</keyword>
<comment type="caution">
    <text evidence="2">The sequence shown here is derived from an EMBL/GenBank/DDBJ whole genome shotgun (WGS) entry which is preliminary data.</text>
</comment>
<dbReference type="Proteomes" id="UP000823775">
    <property type="component" value="Unassembled WGS sequence"/>
</dbReference>
<evidence type="ECO:0000313" key="2">
    <source>
        <dbReference type="EMBL" id="MCD7460843.1"/>
    </source>
</evidence>
<evidence type="ECO:0000256" key="1">
    <source>
        <dbReference type="SAM" id="MobiDB-lite"/>
    </source>
</evidence>
<protein>
    <submittedName>
        <fullName evidence="2">Uncharacterized protein</fullName>
    </submittedName>
</protein>
<organism evidence="2 3">
    <name type="scientific">Datura stramonium</name>
    <name type="common">Jimsonweed</name>
    <name type="synonym">Common thornapple</name>
    <dbReference type="NCBI Taxonomy" id="4076"/>
    <lineage>
        <taxon>Eukaryota</taxon>
        <taxon>Viridiplantae</taxon>
        <taxon>Streptophyta</taxon>
        <taxon>Embryophyta</taxon>
        <taxon>Tracheophyta</taxon>
        <taxon>Spermatophyta</taxon>
        <taxon>Magnoliopsida</taxon>
        <taxon>eudicotyledons</taxon>
        <taxon>Gunneridae</taxon>
        <taxon>Pentapetalae</taxon>
        <taxon>asterids</taxon>
        <taxon>lamiids</taxon>
        <taxon>Solanales</taxon>
        <taxon>Solanaceae</taxon>
        <taxon>Solanoideae</taxon>
        <taxon>Datureae</taxon>
        <taxon>Datura</taxon>
    </lineage>
</organism>
<proteinExistence type="predicted"/>
<accession>A0ABS8SPV1</accession>